<evidence type="ECO:0000313" key="10">
    <source>
        <dbReference type="EMBL" id="KZT50647.1"/>
    </source>
</evidence>
<organism evidence="10 11">
    <name type="scientific">Calocera cornea HHB12733</name>
    <dbReference type="NCBI Taxonomy" id="1353952"/>
    <lineage>
        <taxon>Eukaryota</taxon>
        <taxon>Fungi</taxon>
        <taxon>Dikarya</taxon>
        <taxon>Basidiomycota</taxon>
        <taxon>Agaricomycotina</taxon>
        <taxon>Dacrymycetes</taxon>
        <taxon>Dacrymycetales</taxon>
        <taxon>Dacrymycetaceae</taxon>
        <taxon>Calocera</taxon>
    </lineage>
</organism>
<dbReference type="AlphaFoldDB" id="A0A165CE16"/>
<keyword evidence="5 9" id="KW-0479">Metal-binding</keyword>
<evidence type="ECO:0000256" key="1">
    <source>
        <dbReference type="ARBA" id="ARBA00001971"/>
    </source>
</evidence>
<comment type="pathway">
    <text evidence="2">Secondary metabolite biosynthesis.</text>
</comment>
<dbReference type="PANTHER" id="PTHR46300">
    <property type="entry name" value="P450, PUTATIVE (EUROFUNG)-RELATED-RELATED"/>
    <property type="match status" value="1"/>
</dbReference>
<dbReference type="InterPro" id="IPR050364">
    <property type="entry name" value="Cytochrome_P450_fung"/>
</dbReference>
<evidence type="ECO:0000256" key="8">
    <source>
        <dbReference type="ARBA" id="ARBA00023033"/>
    </source>
</evidence>
<dbReference type="InterPro" id="IPR001128">
    <property type="entry name" value="Cyt_P450"/>
</dbReference>
<dbReference type="InterPro" id="IPR002401">
    <property type="entry name" value="Cyt_P450_E_grp-I"/>
</dbReference>
<protein>
    <submittedName>
        <fullName evidence="10">Cytochrome P450</fullName>
    </submittedName>
</protein>
<keyword evidence="8" id="KW-0503">Monooxygenase</keyword>
<evidence type="ECO:0000256" key="9">
    <source>
        <dbReference type="PIRSR" id="PIRSR602401-1"/>
    </source>
</evidence>
<dbReference type="Proteomes" id="UP000076842">
    <property type="component" value="Unassembled WGS sequence"/>
</dbReference>
<dbReference type="PRINTS" id="PR00385">
    <property type="entry name" value="P450"/>
</dbReference>
<evidence type="ECO:0000256" key="3">
    <source>
        <dbReference type="ARBA" id="ARBA00010617"/>
    </source>
</evidence>
<keyword evidence="11" id="KW-1185">Reference proteome</keyword>
<dbReference type="EMBL" id="KV424155">
    <property type="protein sequence ID" value="KZT50647.1"/>
    <property type="molecule type" value="Genomic_DNA"/>
</dbReference>
<dbReference type="CDD" id="cd11065">
    <property type="entry name" value="CYP64-like"/>
    <property type="match status" value="1"/>
</dbReference>
<dbReference type="PRINTS" id="PR00463">
    <property type="entry name" value="EP450I"/>
</dbReference>
<proteinExistence type="inferred from homology"/>
<evidence type="ECO:0000256" key="7">
    <source>
        <dbReference type="ARBA" id="ARBA00023004"/>
    </source>
</evidence>
<comment type="cofactor">
    <cofactor evidence="1 9">
        <name>heme</name>
        <dbReference type="ChEBI" id="CHEBI:30413"/>
    </cofactor>
</comment>
<evidence type="ECO:0000256" key="4">
    <source>
        <dbReference type="ARBA" id="ARBA00022617"/>
    </source>
</evidence>
<keyword evidence="6" id="KW-0560">Oxidoreductase</keyword>
<dbReference type="GO" id="GO:0005506">
    <property type="term" value="F:iron ion binding"/>
    <property type="evidence" value="ECO:0007669"/>
    <property type="project" value="InterPro"/>
</dbReference>
<accession>A0A165CE16</accession>
<dbReference type="Gene3D" id="1.10.630.10">
    <property type="entry name" value="Cytochrome P450"/>
    <property type="match status" value="1"/>
</dbReference>
<dbReference type="GO" id="GO:0004497">
    <property type="term" value="F:monooxygenase activity"/>
    <property type="evidence" value="ECO:0007669"/>
    <property type="project" value="UniProtKB-KW"/>
</dbReference>
<evidence type="ECO:0000256" key="6">
    <source>
        <dbReference type="ARBA" id="ARBA00023002"/>
    </source>
</evidence>
<dbReference type="GO" id="GO:0016705">
    <property type="term" value="F:oxidoreductase activity, acting on paired donors, with incorporation or reduction of molecular oxygen"/>
    <property type="evidence" value="ECO:0007669"/>
    <property type="project" value="InterPro"/>
</dbReference>
<dbReference type="STRING" id="1353952.A0A165CE16"/>
<dbReference type="InterPro" id="IPR036396">
    <property type="entry name" value="Cyt_P450_sf"/>
</dbReference>
<evidence type="ECO:0000256" key="5">
    <source>
        <dbReference type="ARBA" id="ARBA00022723"/>
    </source>
</evidence>
<comment type="similarity">
    <text evidence="3">Belongs to the cytochrome P450 family.</text>
</comment>
<dbReference type="GO" id="GO:0020037">
    <property type="term" value="F:heme binding"/>
    <property type="evidence" value="ECO:0007669"/>
    <property type="project" value="InterPro"/>
</dbReference>
<name>A0A165CE16_9BASI</name>
<gene>
    <name evidence="10" type="ORF">CALCODRAFT_461477</name>
</gene>
<reference evidence="10 11" key="1">
    <citation type="journal article" date="2016" name="Mol. Biol. Evol.">
        <title>Comparative Genomics of Early-Diverging Mushroom-Forming Fungi Provides Insights into the Origins of Lignocellulose Decay Capabilities.</title>
        <authorList>
            <person name="Nagy L.G."/>
            <person name="Riley R."/>
            <person name="Tritt A."/>
            <person name="Adam C."/>
            <person name="Daum C."/>
            <person name="Floudas D."/>
            <person name="Sun H."/>
            <person name="Yadav J.S."/>
            <person name="Pangilinan J."/>
            <person name="Larsson K.H."/>
            <person name="Matsuura K."/>
            <person name="Barry K."/>
            <person name="Labutti K."/>
            <person name="Kuo R."/>
            <person name="Ohm R.A."/>
            <person name="Bhattacharya S.S."/>
            <person name="Shirouzu T."/>
            <person name="Yoshinaga Y."/>
            <person name="Martin F.M."/>
            <person name="Grigoriev I.V."/>
            <person name="Hibbett D.S."/>
        </authorList>
    </citation>
    <scope>NUCLEOTIDE SEQUENCE [LARGE SCALE GENOMIC DNA]</scope>
    <source>
        <strain evidence="10 11">HHB12733</strain>
    </source>
</reference>
<dbReference type="PANTHER" id="PTHR46300:SF7">
    <property type="entry name" value="P450, PUTATIVE (EUROFUNG)-RELATED"/>
    <property type="match status" value="1"/>
</dbReference>
<feature type="binding site" description="axial binding residue" evidence="9">
    <location>
        <position position="333"/>
    </location>
    <ligand>
        <name>heme</name>
        <dbReference type="ChEBI" id="CHEBI:30413"/>
    </ligand>
    <ligandPart>
        <name>Fe</name>
        <dbReference type="ChEBI" id="CHEBI:18248"/>
    </ligandPart>
</feature>
<sequence length="404" mass="45044">MSGSLNLSLMPANARWKRMRRIIHEGFNPRATEAYAHMQAEEAGRLCRYLLQHPDCDVYHAMERAAASVIFRALYDAPSLFSSATAEEKVEELNRQMDASLHAAMPLAYLVDTFPVMKHLPSWVAPWKRYGEAHFKRVDVFTTGLYEEGCHSKLQGGKAKGFAAVSEETRAQFNLTSQEAAWTAGVVFGAGSETSASTMQAFVLAMLLYPAVQKKAQAEIDAILGPSPPILADKDKLPYIQALVKETLRWKPPVTGGFPHLTSEAVQWGEYVIPKDTIIMGSIWSINHDPAVFPSPSVFHPGRFLTPDGTSLRAPLPHYHDDDVAYGHGRRLCPGRHFANNMLFLEMTYLLWAFDILKAQDADGVEITPDDMQFVDKGLSCRPADFPCVFRPRQANLNQILPII</sequence>
<dbReference type="OrthoDB" id="2789670at2759"/>
<dbReference type="InParanoid" id="A0A165CE16"/>
<keyword evidence="4 9" id="KW-0349">Heme</keyword>
<evidence type="ECO:0000256" key="2">
    <source>
        <dbReference type="ARBA" id="ARBA00005179"/>
    </source>
</evidence>
<dbReference type="Pfam" id="PF00067">
    <property type="entry name" value="p450"/>
    <property type="match status" value="1"/>
</dbReference>
<dbReference type="SUPFAM" id="SSF48264">
    <property type="entry name" value="Cytochrome P450"/>
    <property type="match status" value="1"/>
</dbReference>
<evidence type="ECO:0000313" key="11">
    <source>
        <dbReference type="Proteomes" id="UP000076842"/>
    </source>
</evidence>
<keyword evidence="7 9" id="KW-0408">Iron</keyword>